<dbReference type="RefSeq" id="WP_046903543.1">
    <property type="nucleotide sequence ID" value="NZ_CP011452.2"/>
</dbReference>
<dbReference type="PANTHER" id="PTHR12993">
    <property type="entry name" value="N-ACETYLGLUCOSAMINYL-PHOSPHATIDYLINOSITOL DE-N-ACETYLASE-RELATED"/>
    <property type="match status" value="1"/>
</dbReference>
<dbReference type="OrthoDB" id="9790023at2"/>
<proteinExistence type="predicted"/>
<dbReference type="SUPFAM" id="SSF102588">
    <property type="entry name" value="LmbE-like"/>
    <property type="match status" value="1"/>
</dbReference>
<reference evidence="1" key="1">
    <citation type="submission" date="2015-05" db="EMBL/GenBank/DDBJ databases">
        <title>The complete genome of Altererythrobacter atlanticus strain 26DY36.</title>
        <authorList>
            <person name="Wu Y.-H."/>
            <person name="Cheng H."/>
            <person name="Wu X.-W."/>
        </authorList>
    </citation>
    <scope>NUCLEOTIDE SEQUENCE [LARGE SCALE GENOMIC DNA]</scope>
    <source>
        <strain evidence="1">26DY36</strain>
    </source>
</reference>
<dbReference type="AlphaFoldDB" id="A0A0F7KTA4"/>
<keyword evidence="2" id="KW-1185">Reference proteome</keyword>
<evidence type="ECO:0000313" key="1">
    <source>
        <dbReference type="EMBL" id="AKH42834.1"/>
    </source>
</evidence>
<dbReference type="Gene3D" id="3.40.50.10320">
    <property type="entry name" value="LmbE-like"/>
    <property type="match status" value="1"/>
</dbReference>
<dbReference type="STRING" id="1267766.WYH_01798"/>
<dbReference type="InterPro" id="IPR003737">
    <property type="entry name" value="GlcNAc_PI_deacetylase-related"/>
</dbReference>
<organism evidence="1 2">
    <name type="scientific">Croceibacterium atlanticum</name>
    <dbReference type="NCBI Taxonomy" id="1267766"/>
    <lineage>
        <taxon>Bacteria</taxon>
        <taxon>Pseudomonadati</taxon>
        <taxon>Pseudomonadota</taxon>
        <taxon>Alphaproteobacteria</taxon>
        <taxon>Sphingomonadales</taxon>
        <taxon>Erythrobacteraceae</taxon>
        <taxon>Croceibacterium</taxon>
    </lineage>
</organism>
<dbReference type="GO" id="GO:0016811">
    <property type="term" value="F:hydrolase activity, acting on carbon-nitrogen (but not peptide) bonds, in linear amides"/>
    <property type="evidence" value="ECO:0007669"/>
    <property type="project" value="TreeGrafter"/>
</dbReference>
<dbReference type="KEGG" id="aay:WYH_01798"/>
<protein>
    <submittedName>
        <fullName evidence="1">Glucosamine-6-phosphate deaminase-like protein</fullName>
    </submittedName>
</protein>
<dbReference type="PANTHER" id="PTHR12993:SF11">
    <property type="entry name" value="N-ACETYLGLUCOSAMINYL-PHOSPHATIDYLINOSITOL DE-N-ACETYLASE"/>
    <property type="match status" value="1"/>
</dbReference>
<dbReference type="Proteomes" id="UP000034392">
    <property type="component" value="Chromosome"/>
</dbReference>
<sequence>MSDLSLARRVAVVAPHPDDEVLGCGGTMARLAAQGAEVHVVIVTRGQEPAFSREYMDQVMAEADRAHALLGVARTHRLDLPAAALDTLPASEVNARIGACLSEIAPDTLFVPFIGDIHLDHQIVFTSSMVWARPRSAAAPARVLAYETLSETNWYAAGTTPAFMPDTYVDIGDYLETKLDSFAMFESQMKAAPDERSLETIRALAVMRGSTVYCPAAEAFMAIRQIWRGN</sequence>
<name>A0A0F7KTA4_9SPHN</name>
<dbReference type="PATRIC" id="fig|1267766.3.peg.1817"/>
<dbReference type="InterPro" id="IPR024078">
    <property type="entry name" value="LmbE-like_dom_sf"/>
</dbReference>
<evidence type="ECO:0000313" key="2">
    <source>
        <dbReference type="Proteomes" id="UP000034392"/>
    </source>
</evidence>
<gene>
    <name evidence="1" type="ORF">WYH_01798</name>
</gene>
<dbReference type="EMBL" id="CP011452">
    <property type="protein sequence ID" value="AKH42834.1"/>
    <property type="molecule type" value="Genomic_DNA"/>
</dbReference>
<dbReference type="Pfam" id="PF02585">
    <property type="entry name" value="PIG-L"/>
    <property type="match status" value="1"/>
</dbReference>
<accession>A0A0F7KTA4</accession>